<evidence type="ECO:0000256" key="1">
    <source>
        <dbReference type="ARBA" id="ARBA00008911"/>
    </source>
</evidence>
<dbReference type="Gene3D" id="3.20.20.70">
    <property type="entry name" value="Aldolase class I"/>
    <property type="match status" value="1"/>
</dbReference>
<evidence type="ECO:0000313" key="7">
    <source>
        <dbReference type="Proteomes" id="UP000051086"/>
    </source>
</evidence>
<dbReference type="SUPFAM" id="SSF51569">
    <property type="entry name" value="Aldolase"/>
    <property type="match status" value="1"/>
</dbReference>
<evidence type="ECO:0000256" key="3">
    <source>
        <dbReference type="PIRSR" id="PIRSR602480-1"/>
    </source>
</evidence>
<evidence type="ECO:0000313" key="6">
    <source>
        <dbReference type="EMBL" id="CUH70703.1"/>
    </source>
</evidence>
<sequence length="455" mass="50111">MNDWQKTDWRSKPRVQMPDYTDAAALNAVEAQLSKYPPLVFAGEARKLKAQLGAASRGEAFLLQGGDCAESFDQFSANGIRDTFKVMLQMAMVLTYGAKVPVVKVGRMAGQFAKPRSAPTETVDGVELPSYRGDIINELDFTSAARIPDPKKMLQAYTQAAATLNLLRAFSTGGYADVHQVHQWTLGFTEGEKAAKYRDMANRISDTLDFMRAAGVDSDRAHTLQTVDFYTSHESLLLEYEEALTRLDSTSGKWLAGSGHMIWIGDRTRQPDGAHVEFARGVMNPVGLKCGPTTTAEDLKVLMQKLNPENEEGKLTLIARFGAGKVGEHLPRLIRAVEEEGAKVLWTCDAMHGNTIKSATGYKTRPFQSVLQEVQEFFQIHRAEGTVPGGVHFEMTGQDVTECTGGVREVTEEDLSDRYHTACDPRLNASQSLELAFLVAEELSALREDRPAKAV</sequence>
<name>A0A0P1FCC8_9RHOB</name>
<gene>
    <name evidence="6" type="primary">aroH</name>
    <name evidence="5" type="ORF">TL5118_01501</name>
    <name evidence="6" type="ORF">TL5120_00483</name>
</gene>
<dbReference type="Proteomes" id="UP000051887">
    <property type="component" value="Unassembled WGS sequence"/>
</dbReference>
<dbReference type="InterPro" id="IPR002480">
    <property type="entry name" value="DAHP_synth_2"/>
</dbReference>
<keyword evidence="2 4" id="KW-0808">Transferase</keyword>
<feature type="binding site" evidence="3">
    <location>
        <position position="68"/>
    </location>
    <ligand>
        <name>Mn(2+)</name>
        <dbReference type="ChEBI" id="CHEBI:29035"/>
    </ligand>
</feature>
<dbReference type="PANTHER" id="PTHR21337:SF0">
    <property type="entry name" value="PHOSPHO-2-DEHYDRO-3-DEOXYHEPTONATE ALDOLASE"/>
    <property type="match status" value="1"/>
</dbReference>
<feature type="binding site" evidence="3">
    <location>
        <position position="394"/>
    </location>
    <ligand>
        <name>Mn(2+)</name>
        <dbReference type="ChEBI" id="CHEBI:29035"/>
    </ligand>
</feature>
<evidence type="ECO:0000256" key="4">
    <source>
        <dbReference type="RuleBase" id="RU363071"/>
    </source>
</evidence>
<reference evidence="5 7" key="2">
    <citation type="submission" date="2015-09" db="EMBL/GenBank/DDBJ databases">
        <authorList>
            <person name="Rodrigo-Torres L."/>
            <person name="Arahal D.R."/>
        </authorList>
    </citation>
    <scope>NUCLEOTIDE SEQUENCE [LARGE SCALE GENOMIC DNA]</scope>
    <source>
        <strain evidence="5 7">CECT 5118</strain>
    </source>
</reference>
<keyword evidence="3" id="KW-0170">Cobalt</keyword>
<feature type="binding site" evidence="3">
    <location>
        <position position="424"/>
    </location>
    <ligand>
        <name>Mn(2+)</name>
        <dbReference type="ChEBI" id="CHEBI:29035"/>
    </ligand>
</feature>
<comment type="catalytic activity">
    <reaction evidence="4">
        <text>D-erythrose 4-phosphate + phosphoenolpyruvate + H2O = 7-phospho-2-dehydro-3-deoxy-D-arabino-heptonate + phosphate</text>
        <dbReference type="Rhea" id="RHEA:14717"/>
        <dbReference type="ChEBI" id="CHEBI:15377"/>
        <dbReference type="ChEBI" id="CHEBI:16897"/>
        <dbReference type="ChEBI" id="CHEBI:43474"/>
        <dbReference type="ChEBI" id="CHEBI:58394"/>
        <dbReference type="ChEBI" id="CHEBI:58702"/>
        <dbReference type="EC" id="2.5.1.54"/>
    </reaction>
</comment>
<dbReference type="RefSeq" id="WP_058242019.1">
    <property type="nucleotide sequence ID" value="NZ_CYSB01000025.1"/>
</dbReference>
<evidence type="ECO:0000313" key="5">
    <source>
        <dbReference type="EMBL" id="CUH65847.1"/>
    </source>
</evidence>
<feature type="binding site" evidence="3">
    <location>
        <position position="352"/>
    </location>
    <ligand>
        <name>Mn(2+)</name>
        <dbReference type="ChEBI" id="CHEBI:29035"/>
    </ligand>
</feature>
<evidence type="ECO:0000256" key="2">
    <source>
        <dbReference type="ARBA" id="ARBA00022679"/>
    </source>
</evidence>
<dbReference type="InterPro" id="IPR013785">
    <property type="entry name" value="Aldolase_TIM"/>
</dbReference>
<proteinExistence type="inferred from homology"/>
<accession>A0A0P1FCC8</accession>
<comment type="cofactor">
    <cofactor evidence="3">
        <name>Mn(2+)</name>
        <dbReference type="ChEBI" id="CHEBI:29035"/>
    </cofactor>
    <cofactor evidence="3">
        <name>Co(2+)</name>
        <dbReference type="ChEBI" id="CHEBI:48828"/>
    </cofactor>
    <cofactor evidence="3">
        <name>Cd(2+)</name>
        <dbReference type="ChEBI" id="CHEBI:48775"/>
    </cofactor>
    <text evidence="3">Binds 1 divalent cation per subunit. The enzyme is active with manganese, cobalt or cadmium ions.</text>
</comment>
<dbReference type="NCBIfam" id="TIGR01358">
    <property type="entry name" value="DAHP_synth_II"/>
    <property type="match status" value="1"/>
</dbReference>
<dbReference type="OrthoDB" id="9766852at2"/>
<dbReference type="EC" id="2.5.1.54" evidence="4"/>
<dbReference type="Pfam" id="PF01474">
    <property type="entry name" value="DAHP_synth_2"/>
    <property type="match status" value="1"/>
</dbReference>
<keyword evidence="3" id="KW-0104">Cadmium</keyword>
<feature type="binding site" evidence="3">
    <location>
        <position position="320"/>
    </location>
    <ligand>
        <name>phosphoenolpyruvate</name>
        <dbReference type="ChEBI" id="CHEBI:58702"/>
    </ligand>
</feature>
<dbReference type="GO" id="GO:0003849">
    <property type="term" value="F:3-deoxy-7-phosphoheptulonate synthase activity"/>
    <property type="evidence" value="ECO:0007669"/>
    <property type="project" value="UniProtKB-EC"/>
</dbReference>
<feature type="binding site" evidence="3">
    <location>
        <position position="107"/>
    </location>
    <ligand>
        <name>phosphoenolpyruvate</name>
        <dbReference type="ChEBI" id="CHEBI:58702"/>
    </ligand>
</feature>
<keyword evidence="3" id="KW-0464">Manganese</keyword>
<reference evidence="6 8" key="1">
    <citation type="submission" date="2015-09" db="EMBL/GenBank/DDBJ databases">
        <authorList>
            <consortium name="Swine Surveillance"/>
        </authorList>
    </citation>
    <scope>NUCLEOTIDE SEQUENCE [LARGE SCALE GENOMIC DNA]</scope>
    <source>
        <strain evidence="6 8">5120</strain>
    </source>
</reference>
<dbReference type="EMBL" id="CYSB01000025">
    <property type="protein sequence ID" value="CUH65847.1"/>
    <property type="molecule type" value="Genomic_DNA"/>
</dbReference>
<dbReference type="AlphaFoldDB" id="A0A0P1FCC8"/>
<dbReference type="EMBL" id="CYSC01000007">
    <property type="protein sequence ID" value="CUH70703.1"/>
    <property type="molecule type" value="Genomic_DNA"/>
</dbReference>
<dbReference type="Proteomes" id="UP000051086">
    <property type="component" value="Unassembled WGS sequence"/>
</dbReference>
<comment type="similarity">
    <text evidence="1 4">Belongs to the class-II DAHP synthase family.</text>
</comment>
<dbReference type="PANTHER" id="PTHR21337">
    <property type="entry name" value="PHOSPHO-2-DEHYDRO-3-DEOXYHEPTONATE ALDOLASE 1, 2"/>
    <property type="match status" value="1"/>
</dbReference>
<organism evidence="6 8">
    <name type="scientific">Thalassovita autumnalis</name>
    <dbReference type="NCBI Taxonomy" id="2072972"/>
    <lineage>
        <taxon>Bacteria</taxon>
        <taxon>Pseudomonadati</taxon>
        <taxon>Pseudomonadota</taxon>
        <taxon>Alphaproteobacteria</taxon>
        <taxon>Rhodobacterales</taxon>
        <taxon>Roseobacteraceae</taxon>
        <taxon>Thalassovita</taxon>
    </lineage>
</organism>
<protein>
    <recommendedName>
        <fullName evidence="4">Phospho-2-dehydro-3-deoxyheptonate aldolase</fullName>
        <ecNumber evidence="4">2.5.1.54</ecNumber>
    </recommendedName>
</protein>
<keyword evidence="7" id="KW-1185">Reference proteome</keyword>
<dbReference type="GO" id="GO:0009073">
    <property type="term" value="P:aromatic amino acid family biosynthetic process"/>
    <property type="evidence" value="ECO:0007669"/>
    <property type="project" value="InterPro"/>
</dbReference>
<feature type="binding site" evidence="3">
    <location>
        <position position="289"/>
    </location>
    <ligand>
        <name>phosphoenolpyruvate</name>
        <dbReference type="ChEBI" id="CHEBI:58702"/>
    </ligand>
</feature>
<evidence type="ECO:0000313" key="8">
    <source>
        <dbReference type="Proteomes" id="UP000051887"/>
    </source>
</evidence>